<reference evidence="8" key="1">
    <citation type="submission" date="2023-01" db="EMBL/GenBank/DDBJ databases">
        <title>Key to firefly adult light organ development and bioluminescence: homeobox transcription factors regulate luciferase expression and transportation to peroxisome.</title>
        <authorList>
            <person name="Fu X."/>
        </authorList>
    </citation>
    <scope>NUCLEOTIDE SEQUENCE [LARGE SCALE GENOMIC DNA]</scope>
</reference>
<comment type="caution">
    <text evidence="7">The sequence shown here is derived from an EMBL/GenBank/DDBJ whole genome shotgun (WGS) entry which is preliminary data.</text>
</comment>
<evidence type="ECO:0000256" key="1">
    <source>
        <dbReference type="ARBA" id="ARBA00010409"/>
    </source>
</evidence>
<dbReference type="Pfam" id="PF10350">
    <property type="entry name" value="DUF2428"/>
    <property type="match status" value="1"/>
</dbReference>
<name>A0AAN7SQ61_9COLE</name>
<evidence type="ECO:0000259" key="5">
    <source>
        <dbReference type="Pfam" id="PF25150"/>
    </source>
</evidence>
<dbReference type="InterPro" id="IPR051954">
    <property type="entry name" value="tRNA_methyltransferase_THADA"/>
</dbReference>
<dbReference type="InterPro" id="IPR056842">
    <property type="entry name" value="THADA-like_TPR_C"/>
</dbReference>
<keyword evidence="8" id="KW-1185">Reference proteome</keyword>
<protein>
    <recommendedName>
        <fullName evidence="3">tRNA (32-2'-O)-methyltransferase regulator THADA</fullName>
    </recommendedName>
</protein>
<dbReference type="PANTHER" id="PTHR14387:SF7">
    <property type="entry name" value="THYROID ADENOMA-ASSOCIATED PROTEIN"/>
    <property type="match status" value="1"/>
</dbReference>
<dbReference type="Pfam" id="PF25150">
    <property type="entry name" value="TPR_Trm732"/>
    <property type="match status" value="1"/>
</dbReference>
<evidence type="ECO:0000313" key="8">
    <source>
        <dbReference type="Proteomes" id="UP001353858"/>
    </source>
</evidence>
<gene>
    <name evidence="7" type="ORF">RN001_006292</name>
</gene>
<dbReference type="EMBL" id="JARPUR010000002">
    <property type="protein sequence ID" value="KAK4882973.1"/>
    <property type="molecule type" value="Genomic_DNA"/>
</dbReference>
<feature type="domain" description="tRNA (32-2'-O)-methyltransferase regulator THADA-like C-terminal TPR repeats region" evidence="6">
    <location>
        <begin position="1140"/>
        <end position="1292"/>
    </location>
</feature>
<dbReference type="Pfam" id="PF25151">
    <property type="entry name" value="TPR_Trm732_C"/>
    <property type="match status" value="1"/>
</dbReference>
<evidence type="ECO:0000259" key="4">
    <source>
        <dbReference type="Pfam" id="PF10350"/>
    </source>
</evidence>
<dbReference type="Proteomes" id="UP001353858">
    <property type="component" value="Unassembled WGS sequence"/>
</dbReference>
<dbReference type="InterPro" id="IPR019442">
    <property type="entry name" value="THADA/TRM732_DUF2428"/>
</dbReference>
<evidence type="ECO:0000256" key="3">
    <source>
        <dbReference type="ARBA" id="ARBA00035698"/>
    </source>
</evidence>
<dbReference type="PANTHER" id="PTHR14387">
    <property type="entry name" value="THADA/DEATH RECEPTOR INTERACTING PROTEIN"/>
    <property type="match status" value="1"/>
</dbReference>
<evidence type="ECO:0000313" key="7">
    <source>
        <dbReference type="EMBL" id="KAK4882973.1"/>
    </source>
</evidence>
<dbReference type="GO" id="GO:0005829">
    <property type="term" value="C:cytosol"/>
    <property type="evidence" value="ECO:0007669"/>
    <property type="project" value="TreeGrafter"/>
</dbReference>
<dbReference type="InterPro" id="IPR016024">
    <property type="entry name" value="ARM-type_fold"/>
</dbReference>
<feature type="domain" description="tRNA (32-2'-O)-methyltransferase regulator THADA-like TPR repeats region" evidence="5">
    <location>
        <begin position="480"/>
        <end position="712"/>
    </location>
</feature>
<comment type="similarity">
    <text evidence="1">Belongs to the THADA family.</text>
</comment>
<organism evidence="7 8">
    <name type="scientific">Aquatica leii</name>
    <dbReference type="NCBI Taxonomy" id="1421715"/>
    <lineage>
        <taxon>Eukaryota</taxon>
        <taxon>Metazoa</taxon>
        <taxon>Ecdysozoa</taxon>
        <taxon>Arthropoda</taxon>
        <taxon>Hexapoda</taxon>
        <taxon>Insecta</taxon>
        <taxon>Pterygota</taxon>
        <taxon>Neoptera</taxon>
        <taxon>Endopterygota</taxon>
        <taxon>Coleoptera</taxon>
        <taxon>Polyphaga</taxon>
        <taxon>Elateriformia</taxon>
        <taxon>Elateroidea</taxon>
        <taxon>Lampyridae</taxon>
        <taxon>Luciolinae</taxon>
        <taxon>Aquatica</taxon>
    </lineage>
</organism>
<evidence type="ECO:0000256" key="2">
    <source>
        <dbReference type="ARBA" id="ARBA00022694"/>
    </source>
</evidence>
<dbReference type="GO" id="GO:0030488">
    <property type="term" value="P:tRNA methylation"/>
    <property type="evidence" value="ECO:0007669"/>
    <property type="project" value="TreeGrafter"/>
</dbReference>
<feature type="domain" description="DUF2428" evidence="4">
    <location>
        <begin position="894"/>
        <end position="1137"/>
    </location>
</feature>
<proteinExistence type="inferred from homology"/>
<accession>A0AAN7SQ61</accession>
<keyword evidence="2" id="KW-0819">tRNA processing</keyword>
<evidence type="ECO:0000259" key="6">
    <source>
        <dbReference type="Pfam" id="PF25151"/>
    </source>
</evidence>
<dbReference type="InterPro" id="IPR056843">
    <property type="entry name" value="THADA-like_TPR"/>
</dbReference>
<dbReference type="SUPFAM" id="SSF48371">
    <property type="entry name" value="ARM repeat"/>
    <property type="match status" value="1"/>
</dbReference>
<sequence length="1808" mass="208418">MKQKKIIGPVPQFSIRKFCNSNNSTINEMIMKCSDTTDFTIQQECIKIFAGFLKPDEVDDYESVLKVLAFIYVSCTAKHPIKKSLTRILLPVQEIDLARCLSDSIKHYLEIINYRENLNVAKDEFFNSLYTSFELNAFTLAVLENVNLLFHNAVDFLTELNALWKQSFRQSSSQDMSIFIYNTTKFLLCLLQKCIISHLEIEYRLKLIQLLHEIIIYKEISFEVKCNCGHMIILLFANLPTDFSKESIVPDYAYLDFLIIDKKYTATLEQVRIIKIPDDMLEMFQICVFIGIIIVAPGEVLYNHKINDKTVLSFMLHKLIYSATRTKQNIHRIIGISKALTMLSSHLQSLHITEIENVFNEYLEYLNIYIDNVPDVVKNNSLTILKNLIKAAEMSTKKGYNVIKIIMDWFKNLSRCSSFYTVMVTLSSEIGCKTIFNENPDLVKHMLDNLSIPANAANILNSFEKLMSNHRKDVQSKTEWIDYWAKEILSHLQKSSEPDVFINLFVAAFKVEPDCLSVLTQDRMLQTDSELLALLGCIHFVRRTGLPLDMSNYLSTSEECWRQLLDYKVFDVLKTHLHDEIRILTLGVIVDSHSSTEVFTEWELNYLVDYLYYNINVPNANFRQKLVSYSKKIMQRLNDVIVSHQNKIETANKCKQHELKEKLLLKVKLVSVPILNYYSRFWESLFNNVLLPGLYPDSNYLRKSTSLEILTMSKNYLSKLEYAKLWDDQAISNLKYIVDCDTYEQNKKSATDLLMEFPSTCLNFHTKENISSYIDKCLSLAINIKPMQTISAAYMLNVCLRAPNVRTILLDKLQRVDIHLCDVGSQNQIWTSDTSYLMLLLLHAELSVCLTIAQQNIHEGATSKPIHGLIFCVRHLLNNTNLNDKSKLPHWRVFCHDLIKICLELTAIVNTIVCNDSPEGYLPDDSIINQTDGTATAQMITVYGWRATKEISLLFGDLALNAPFCYGAECEGLIDEQQIMIMGEYFFDLLINTKHRGAFEQASIGFRNLCTRLWRLLDTPVNSLPVKWLETVTSLLLGTHSEGIKSCETRRSAGIPFMVQAILSTEPVSAGSSKNFDSFMKTLLEVGSNETFLAEQRILALNILRALYRHNRLGEMVVPYCAQGVIIAVKGFGCTVWGIRNSATLLFSALVMRIFGVQRLRDTIEVSIKNKMQGQVFFVRYPELFNFLLQELEIASKQKYHSSLYPVLLVLSRLYCNKEALDRSQLDVFLPYVELCLNNPSFKIRELAAQTIPALSELSKLQGLTVNCILKLSDKSLSNNYCHGLLLQFQYLLRLQRNTLCVLNIEKIVTNTIWILDATGENIHHITATLYLEIVLYCITRYDPKFANMVVFHKIMKILMCQEDNWSCELSLAKKYNEFVFTLKLAYILHIRSYGPETCIANPIVYKSIVNGDLKNRSGILNLSLCYLNYIEFTSPHLKDFNLFEEEFEFSQMCEQFLKPLSYDVKLFLYEFLLDLVIEIVMEDVQSNNYAIDTLLLHKLPTTTMDSIRHFLSENNNKYIHKRGDDYGCLVIAHLHKLLSELDDSQLSNVNFDQYLRVLLKFTSPTSDSFTRLAVAKFVVLNKRLFYHLPQILSNDQVRALWEIVFALLEDDDEDVRKSICLLCKDEFQNEDRLAFISQVRVDIPEYSRSKLLKQMILVLPRNDGIEILLSHIFHTNSITNDNLSEVFEEGALNAYVELWPSAKIAIKQLYCIFENENKTNAELNGFDLHTLIATDLYKILCNKSTPFIPTPTKNILCNIFKQIMEGNKCFHDYINHALTNLSNVRISERIILKMFLNKMCPTNFHVL</sequence>